<dbReference type="AlphaFoldDB" id="A0A6N8HZE5"/>
<keyword evidence="4" id="KW-1185">Reference proteome</keyword>
<feature type="transmembrane region" description="Helical" evidence="1">
    <location>
        <begin position="49"/>
        <end position="67"/>
    </location>
</feature>
<evidence type="ECO:0000313" key="4">
    <source>
        <dbReference type="Proteomes" id="UP000469440"/>
    </source>
</evidence>
<name>A0A6N8HZE5_9FIRM</name>
<dbReference type="Gene3D" id="1.10.1760.20">
    <property type="match status" value="1"/>
</dbReference>
<accession>A0A7G8TEB6</accession>
<keyword evidence="1" id="KW-0472">Membrane</keyword>
<dbReference type="EMBL" id="CP060286">
    <property type="protein sequence ID" value="QNK41957.1"/>
    <property type="molecule type" value="Genomic_DNA"/>
</dbReference>
<feature type="transmembrane region" description="Helical" evidence="1">
    <location>
        <begin position="20"/>
        <end position="37"/>
    </location>
</feature>
<dbReference type="GO" id="GO:0022857">
    <property type="term" value="F:transmembrane transporter activity"/>
    <property type="evidence" value="ECO:0007669"/>
    <property type="project" value="InterPro"/>
</dbReference>
<protein>
    <submittedName>
        <fullName evidence="3">ECF transporter S component</fullName>
    </submittedName>
    <submittedName>
        <fullName evidence="2">ECF transporter, substrate-specific component</fullName>
    </submittedName>
</protein>
<dbReference type="OrthoDB" id="9815422at2"/>
<sequence>MESNQKALASHAEGLSSVQNLIFSALFLALGLLLPFLTGQVPQIGSMLLPMHIPVLLCGFLCGWPYGLLVGLITPLFRSVLFGMPPIYPTAAAMALELASYGFFSGFFYRKFPKTISSIYAALILSMILGRVIWGGASIFLYQAAGKGFTWVMFLGGAFLNAIPGIVLQIIVIPALVAVLRKTAAHR</sequence>
<keyword evidence="1" id="KW-1133">Transmembrane helix</keyword>
<proteinExistence type="predicted"/>
<dbReference type="KEGG" id="cfem:HCR03_06910"/>
<accession>A0A6N8HZE5</accession>
<gene>
    <name evidence="2" type="ORF">CAFE_19420</name>
    <name evidence="3" type="ORF">HCR03_06910</name>
</gene>
<reference evidence="3 5" key="2">
    <citation type="submission" date="2020-08" db="EMBL/GenBank/DDBJ databases">
        <title>The isolate Caproiciproducens sp. 7D4C2 produces n-caproate at mildly acidic conditions from hexoses: genome and rBOX comparison with related strains and chain-elongating bacteria.</title>
        <authorList>
            <person name="Esquivel-Elizondo S."/>
            <person name="Bagci C."/>
            <person name="Temovska M."/>
            <person name="Jeon B.S."/>
            <person name="Bessarab I."/>
            <person name="Williams R.B.H."/>
            <person name="Huson D.H."/>
            <person name="Angenent L.T."/>
        </authorList>
    </citation>
    <scope>NUCLEOTIDE SEQUENCE [LARGE SCALE GENOMIC DNA]</scope>
    <source>
        <strain evidence="3 5">7D4C2</strain>
    </source>
</reference>
<dbReference type="Proteomes" id="UP000515909">
    <property type="component" value="Chromosome"/>
</dbReference>
<dbReference type="EMBL" id="VWXL01000053">
    <property type="protein sequence ID" value="MVB11234.1"/>
    <property type="molecule type" value="Genomic_DNA"/>
</dbReference>
<organism evidence="2 4">
    <name type="scientific">Caproicibacter fermentans</name>
    <dbReference type="NCBI Taxonomy" id="2576756"/>
    <lineage>
        <taxon>Bacteria</taxon>
        <taxon>Bacillati</taxon>
        <taxon>Bacillota</taxon>
        <taxon>Clostridia</taxon>
        <taxon>Eubacteriales</taxon>
        <taxon>Acutalibacteraceae</taxon>
        <taxon>Caproicibacter</taxon>
    </lineage>
</organism>
<dbReference type="InterPro" id="IPR024529">
    <property type="entry name" value="ECF_trnsprt_substrate-spec"/>
</dbReference>
<reference evidence="2 4" key="1">
    <citation type="submission" date="2019-09" db="EMBL/GenBank/DDBJ databases">
        <title>Genome sequence of Clostridium sp. EA1.</title>
        <authorList>
            <person name="Poehlein A."/>
            <person name="Bengelsdorf F.R."/>
            <person name="Daniel R."/>
        </authorList>
    </citation>
    <scope>NUCLEOTIDE SEQUENCE [LARGE SCALE GENOMIC DNA]</scope>
    <source>
        <strain evidence="2 4">EA1</strain>
    </source>
</reference>
<feature type="transmembrane region" description="Helical" evidence="1">
    <location>
        <begin position="151"/>
        <end position="180"/>
    </location>
</feature>
<evidence type="ECO:0000313" key="3">
    <source>
        <dbReference type="EMBL" id="QNK41957.1"/>
    </source>
</evidence>
<feature type="transmembrane region" description="Helical" evidence="1">
    <location>
        <begin position="121"/>
        <end position="145"/>
    </location>
</feature>
<dbReference type="RefSeq" id="WP_066649771.1">
    <property type="nucleotide sequence ID" value="NZ_CP060286.1"/>
</dbReference>
<feature type="transmembrane region" description="Helical" evidence="1">
    <location>
        <begin position="87"/>
        <end position="109"/>
    </location>
</feature>
<dbReference type="Proteomes" id="UP000469440">
    <property type="component" value="Unassembled WGS sequence"/>
</dbReference>
<evidence type="ECO:0000313" key="2">
    <source>
        <dbReference type="EMBL" id="MVB11234.1"/>
    </source>
</evidence>
<keyword evidence="1" id="KW-0812">Transmembrane</keyword>
<dbReference type="Pfam" id="PF12822">
    <property type="entry name" value="ECF_trnsprt"/>
    <property type="match status" value="1"/>
</dbReference>
<evidence type="ECO:0000256" key="1">
    <source>
        <dbReference type="SAM" id="Phobius"/>
    </source>
</evidence>
<evidence type="ECO:0000313" key="5">
    <source>
        <dbReference type="Proteomes" id="UP000515909"/>
    </source>
</evidence>